<keyword evidence="3 6" id="KW-0812">Transmembrane</keyword>
<accession>A0ABY8EC99</accession>
<evidence type="ECO:0000256" key="6">
    <source>
        <dbReference type="SAM" id="Phobius"/>
    </source>
</evidence>
<sequence length="375" mass="42413">MLKLTNEIMKFFKQPKNMVILVLGPLLFTLLFGGVYMKDYLNDIPIVVLDMDNSSSSRMIVNEFENNERYYISSRVHSFEELKYSIDSRESHMGIYIPKDFNKDIKKQKSSSVALIIDESNITVGNTALSSASEILATLNAGINIKILQAKGIDPKTSYDLAKIFNFESRVLYDAKYTYKGYIMPGIILVFVQQLFLSAFIPAIIDDKENIFMKSIVYATAASLTYVLCALILKNIFHVNFTGSLWYAFLYATIFILTLVGPGMIIGALFKDKLKVTQFTMLLSMPTFLTAGYAWPVEQTPVVLSYVIKMIWPLIYAVAPIRDILVKSTPVSIFTKDIMCLIVFGCVWALIGYNLFKRTFKNDNRGDISEQQGAV</sequence>
<name>A0ABY8EC99_9FIRM</name>
<evidence type="ECO:0000256" key="1">
    <source>
        <dbReference type="ARBA" id="ARBA00004651"/>
    </source>
</evidence>
<evidence type="ECO:0000259" key="7">
    <source>
        <dbReference type="Pfam" id="PF12698"/>
    </source>
</evidence>
<protein>
    <submittedName>
        <fullName evidence="8">ABC transporter permease</fullName>
    </submittedName>
</protein>
<feature type="transmembrane region" description="Helical" evidence="6">
    <location>
        <begin position="338"/>
        <end position="356"/>
    </location>
</feature>
<reference evidence="8 9" key="1">
    <citation type="submission" date="2023-03" db="EMBL/GenBank/DDBJ databases">
        <title>Complete genome sequence of Tepidibacter sp. SWIR-1, isolated from a deep-sea hydrothermal vent.</title>
        <authorList>
            <person name="Li X."/>
        </authorList>
    </citation>
    <scope>NUCLEOTIDE SEQUENCE [LARGE SCALE GENOMIC DNA]</scope>
    <source>
        <strain evidence="8 9">SWIR-1</strain>
    </source>
</reference>
<dbReference type="Pfam" id="PF12698">
    <property type="entry name" value="ABC2_membrane_3"/>
    <property type="match status" value="1"/>
</dbReference>
<evidence type="ECO:0000256" key="5">
    <source>
        <dbReference type="ARBA" id="ARBA00023136"/>
    </source>
</evidence>
<evidence type="ECO:0000313" key="8">
    <source>
        <dbReference type="EMBL" id="WFD10566.1"/>
    </source>
</evidence>
<dbReference type="EMBL" id="CP120733">
    <property type="protein sequence ID" value="WFD10566.1"/>
    <property type="molecule type" value="Genomic_DNA"/>
</dbReference>
<dbReference type="InterPro" id="IPR013525">
    <property type="entry name" value="ABC2_TM"/>
</dbReference>
<keyword evidence="4 6" id="KW-1133">Transmembrane helix</keyword>
<keyword evidence="2" id="KW-1003">Cell membrane</keyword>
<feature type="domain" description="ABC-2 type transporter transmembrane" evidence="7">
    <location>
        <begin position="19"/>
        <end position="352"/>
    </location>
</feature>
<gene>
    <name evidence="8" type="ORF">P4S50_00400</name>
</gene>
<feature type="transmembrane region" description="Helical" evidence="6">
    <location>
        <begin position="216"/>
        <end position="233"/>
    </location>
</feature>
<dbReference type="PANTHER" id="PTHR30294">
    <property type="entry name" value="MEMBRANE COMPONENT OF ABC TRANSPORTER YHHJ-RELATED"/>
    <property type="match status" value="1"/>
</dbReference>
<keyword evidence="9" id="KW-1185">Reference proteome</keyword>
<organism evidence="8 9">
    <name type="scientific">Tepidibacter hydrothermalis</name>
    <dbReference type="NCBI Taxonomy" id="3036126"/>
    <lineage>
        <taxon>Bacteria</taxon>
        <taxon>Bacillati</taxon>
        <taxon>Bacillota</taxon>
        <taxon>Clostridia</taxon>
        <taxon>Peptostreptococcales</taxon>
        <taxon>Peptostreptococcaceae</taxon>
        <taxon>Tepidibacter</taxon>
    </lineage>
</organism>
<comment type="subcellular location">
    <subcellularLocation>
        <location evidence="1">Cell membrane</location>
        <topology evidence="1">Multi-pass membrane protein</topology>
    </subcellularLocation>
</comment>
<feature type="transmembrane region" description="Helical" evidence="6">
    <location>
        <begin position="279"/>
        <end position="297"/>
    </location>
</feature>
<evidence type="ECO:0000256" key="3">
    <source>
        <dbReference type="ARBA" id="ARBA00022692"/>
    </source>
</evidence>
<evidence type="ECO:0000313" key="9">
    <source>
        <dbReference type="Proteomes" id="UP001222800"/>
    </source>
</evidence>
<evidence type="ECO:0000256" key="2">
    <source>
        <dbReference type="ARBA" id="ARBA00022475"/>
    </source>
</evidence>
<proteinExistence type="predicted"/>
<dbReference type="InterPro" id="IPR051449">
    <property type="entry name" value="ABC-2_transporter_component"/>
</dbReference>
<feature type="transmembrane region" description="Helical" evidence="6">
    <location>
        <begin position="303"/>
        <end position="326"/>
    </location>
</feature>
<dbReference type="Proteomes" id="UP001222800">
    <property type="component" value="Chromosome"/>
</dbReference>
<evidence type="ECO:0000256" key="4">
    <source>
        <dbReference type="ARBA" id="ARBA00022989"/>
    </source>
</evidence>
<dbReference type="RefSeq" id="WP_277732533.1">
    <property type="nucleotide sequence ID" value="NZ_CP120733.1"/>
</dbReference>
<dbReference type="Gene3D" id="3.40.1710.10">
    <property type="entry name" value="abc type-2 transporter like domain"/>
    <property type="match status" value="1"/>
</dbReference>
<keyword evidence="5 6" id="KW-0472">Membrane</keyword>
<feature type="transmembrane region" description="Helical" evidence="6">
    <location>
        <begin position="182"/>
        <end position="204"/>
    </location>
</feature>
<feature type="transmembrane region" description="Helical" evidence="6">
    <location>
        <begin position="245"/>
        <end position="270"/>
    </location>
</feature>
<dbReference type="PANTHER" id="PTHR30294:SF29">
    <property type="entry name" value="MULTIDRUG ABC TRANSPORTER PERMEASE YBHS-RELATED"/>
    <property type="match status" value="1"/>
</dbReference>